<dbReference type="InterPro" id="IPR007223">
    <property type="entry name" value="Peroxin-13_N"/>
</dbReference>
<evidence type="ECO:0000256" key="10">
    <source>
        <dbReference type="ARBA" id="ARBA00029693"/>
    </source>
</evidence>
<dbReference type="GO" id="GO:1990429">
    <property type="term" value="C:peroxisomal importomer complex"/>
    <property type="evidence" value="ECO:0007669"/>
    <property type="project" value="TreeGrafter"/>
</dbReference>
<dbReference type="PROSITE" id="PS50002">
    <property type="entry name" value="SH3"/>
    <property type="match status" value="1"/>
</dbReference>
<dbReference type="STRING" id="10195.A0A3M7S6H7"/>
<evidence type="ECO:0000256" key="6">
    <source>
        <dbReference type="ARBA" id="ARBA00022989"/>
    </source>
</evidence>
<keyword evidence="6" id="KW-1133">Transmembrane helix</keyword>
<dbReference type="Gene3D" id="2.30.30.40">
    <property type="entry name" value="SH3 Domains"/>
    <property type="match status" value="1"/>
</dbReference>
<keyword evidence="9" id="KW-0576">Peroxisome</keyword>
<dbReference type="PRINTS" id="PR00452">
    <property type="entry name" value="SH3DOMAIN"/>
</dbReference>
<dbReference type="PANTHER" id="PTHR19332">
    <property type="entry name" value="PEROXISOMAL MEMBRANE PROTEIN PEX13"/>
    <property type="match status" value="1"/>
</dbReference>
<feature type="domain" description="SH3" evidence="14">
    <location>
        <begin position="257"/>
        <end position="321"/>
    </location>
</feature>
<dbReference type="CDD" id="cd11864">
    <property type="entry name" value="SH3_PEX13_eumet"/>
    <property type="match status" value="1"/>
</dbReference>
<dbReference type="Proteomes" id="UP000276133">
    <property type="component" value="Unassembled WGS sequence"/>
</dbReference>
<evidence type="ECO:0000256" key="7">
    <source>
        <dbReference type="ARBA" id="ARBA00023010"/>
    </source>
</evidence>
<dbReference type="InterPro" id="IPR001452">
    <property type="entry name" value="SH3_domain"/>
</dbReference>
<evidence type="ECO:0000256" key="9">
    <source>
        <dbReference type="ARBA" id="ARBA00023140"/>
    </source>
</evidence>
<comment type="caution">
    <text evidence="15">The sequence shown here is derived from an EMBL/GenBank/DDBJ whole genome shotgun (WGS) entry which is preliminary data.</text>
</comment>
<organism evidence="15 16">
    <name type="scientific">Brachionus plicatilis</name>
    <name type="common">Marine rotifer</name>
    <name type="synonym">Brachionus muelleri</name>
    <dbReference type="NCBI Taxonomy" id="10195"/>
    <lineage>
        <taxon>Eukaryota</taxon>
        <taxon>Metazoa</taxon>
        <taxon>Spiralia</taxon>
        <taxon>Gnathifera</taxon>
        <taxon>Rotifera</taxon>
        <taxon>Eurotatoria</taxon>
        <taxon>Monogononta</taxon>
        <taxon>Pseudotrocha</taxon>
        <taxon>Ploima</taxon>
        <taxon>Brachionidae</taxon>
        <taxon>Brachionus</taxon>
    </lineage>
</organism>
<dbReference type="InterPro" id="IPR035463">
    <property type="entry name" value="Pex13"/>
</dbReference>
<evidence type="ECO:0000256" key="3">
    <source>
        <dbReference type="ARBA" id="ARBA00022448"/>
    </source>
</evidence>
<keyword evidence="3" id="KW-0813">Transport</keyword>
<evidence type="ECO:0000256" key="5">
    <source>
        <dbReference type="ARBA" id="ARBA00022927"/>
    </source>
</evidence>
<evidence type="ECO:0000313" key="15">
    <source>
        <dbReference type="EMBL" id="RNA31362.1"/>
    </source>
</evidence>
<accession>A0A3M7S6H7</accession>
<dbReference type="EMBL" id="REGN01001950">
    <property type="protein sequence ID" value="RNA31362.1"/>
    <property type="molecule type" value="Genomic_DNA"/>
</dbReference>
<dbReference type="AlphaFoldDB" id="A0A3M7S6H7"/>
<keyword evidence="8" id="KW-0472">Membrane</keyword>
<evidence type="ECO:0000313" key="16">
    <source>
        <dbReference type="Proteomes" id="UP000276133"/>
    </source>
</evidence>
<keyword evidence="4" id="KW-0812">Transmembrane</keyword>
<protein>
    <recommendedName>
        <fullName evidence="11">Peroxisomal membrane protein PEX13</fullName>
    </recommendedName>
    <alternativeName>
        <fullName evidence="10">Peroxin-13</fullName>
    </alternativeName>
</protein>
<dbReference type="InterPro" id="IPR036028">
    <property type="entry name" value="SH3-like_dom_sf"/>
</dbReference>
<gene>
    <name evidence="15" type="ORF">BpHYR1_017733</name>
</gene>
<evidence type="ECO:0000256" key="8">
    <source>
        <dbReference type="ARBA" id="ARBA00023136"/>
    </source>
</evidence>
<evidence type="ECO:0000256" key="2">
    <source>
        <dbReference type="ARBA" id="ARBA00022443"/>
    </source>
</evidence>
<reference evidence="15 16" key="1">
    <citation type="journal article" date="2018" name="Sci. Rep.">
        <title>Genomic signatures of local adaptation to the degree of environmental predictability in rotifers.</title>
        <authorList>
            <person name="Franch-Gras L."/>
            <person name="Hahn C."/>
            <person name="Garcia-Roger E.M."/>
            <person name="Carmona M.J."/>
            <person name="Serra M."/>
            <person name="Gomez A."/>
        </authorList>
    </citation>
    <scope>NUCLEOTIDE SEQUENCE [LARGE SCALE GENOMIC DNA]</scope>
    <source>
        <strain evidence="15">HYR1</strain>
    </source>
</reference>
<dbReference type="GO" id="GO:0016560">
    <property type="term" value="P:protein import into peroxisome matrix, docking"/>
    <property type="evidence" value="ECO:0007669"/>
    <property type="project" value="InterPro"/>
</dbReference>
<name>A0A3M7S6H7_BRAPC</name>
<dbReference type="PANTHER" id="PTHR19332:SF1">
    <property type="entry name" value="PEROXISOMAL MEMBRANE PROTEIN PEX13"/>
    <property type="match status" value="1"/>
</dbReference>
<evidence type="ECO:0000259" key="14">
    <source>
        <dbReference type="PROSITE" id="PS50002"/>
    </source>
</evidence>
<sequence length="330" mass="36859">MADFNDWRQLANGFADSNTNNTAQASNQSINPLQQAAPPIPPRTNQQISNAIQSNFTPTSYHPPYSSYSGLNSYNYSAPFNTASYGIGGYNSSNSFLRAAEENSRGAFQSIESVVQAFSAVSAMFESTYYAVYNSFRAVVGVADQFYRLKTHLSGILSALAVVRVVKFLYKKCVRMLRMAAHRITNRPIAEDISDLWNESKILTESERFIKENTKRPTNWPLVMFLAVVVGGPWLIWKILSSIESNKDDSLWMSAKIDHFIAVSEFDYDALNNDEISFRKGQKIIIAPKEFQPKLRGWLLGSIDGKTAGIMPANYLKILGKKIGTNSKSN</sequence>
<proteinExistence type="inferred from homology"/>
<dbReference type="SMART" id="SM00326">
    <property type="entry name" value="SH3"/>
    <property type="match status" value="1"/>
</dbReference>
<dbReference type="Pfam" id="PF04088">
    <property type="entry name" value="Peroxin-13_N"/>
    <property type="match status" value="1"/>
</dbReference>
<dbReference type="OrthoDB" id="10037838at2759"/>
<keyword evidence="2 13" id="KW-0728">SH3 domain</keyword>
<evidence type="ECO:0000256" key="13">
    <source>
        <dbReference type="PROSITE-ProRule" id="PRU00192"/>
    </source>
</evidence>
<evidence type="ECO:0000256" key="1">
    <source>
        <dbReference type="ARBA" id="ARBA00006033"/>
    </source>
</evidence>
<comment type="subcellular location">
    <subcellularLocation>
        <location evidence="12">Peroxisome membrane</location>
    </subcellularLocation>
</comment>
<evidence type="ECO:0000256" key="11">
    <source>
        <dbReference type="ARBA" id="ARBA00034535"/>
    </source>
</evidence>
<keyword evidence="5" id="KW-0653">Protein transport</keyword>
<dbReference type="GO" id="GO:0005778">
    <property type="term" value="C:peroxisomal membrane"/>
    <property type="evidence" value="ECO:0007669"/>
    <property type="project" value="UniProtKB-SubCell"/>
</dbReference>
<keyword evidence="16" id="KW-1185">Reference proteome</keyword>
<comment type="similarity">
    <text evidence="1">Belongs to the peroxin-13 family.</text>
</comment>
<keyword evidence="7" id="KW-0811">Translocation</keyword>
<evidence type="ECO:0000256" key="4">
    <source>
        <dbReference type="ARBA" id="ARBA00022692"/>
    </source>
</evidence>
<dbReference type="SUPFAM" id="SSF50044">
    <property type="entry name" value="SH3-domain"/>
    <property type="match status" value="1"/>
</dbReference>
<evidence type="ECO:0000256" key="12">
    <source>
        <dbReference type="ARBA" id="ARBA00046271"/>
    </source>
</evidence>